<evidence type="ECO:0000256" key="2">
    <source>
        <dbReference type="ARBA" id="ARBA00023125"/>
    </source>
</evidence>
<evidence type="ECO:0000313" key="6">
    <source>
        <dbReference type="EMBL" id="CUH68840.1"/>
    </source>
</evidence>
<dbReference type="SUPFAM" id="SSF100950">
    <property type="entry name" value="NagB/RpiA/CoA transferase-like"/>
    <property type="match status" value="1"/>
</dbReference>
<dbReference type="EMBL" id="CYSB01000036">
    <property type="protein sequence ID" value="CUH68840.1"/>
    <property type="molecule type" value="Genomic_DNA"/>
</dbReference>
<dbReference type="InterPro" id="IPR018356">
    <property type="entry name" value="Tscrpt_reg_HTH_DeoR_CS"/>
</dbReference>
<evidence type="ECO:0000256" key="3">
    <source>
        <dbReference type="ARBA" id="ARBA00023163"/>
    </source>
</evidence>
<feature type="domain" description="HTH deoR-type" evidence="5">
    <location>
        <begin position="17"/>
        <end position="72"/>
    </location>
</feature>
<evidence type="ECO:0000259" key="5">
    <source>
        <dbReference type="PROSITE" id="PS51000"/>
    </source>
</evidence>
<feature type="compositionally biased region" description="Basic and acidic residues" evidence="4">
    <location>
        <begin position="9"/>
        <end position="22"/>
    </location>
</feature>
<dbReference type="PANTHER" id="PTHR30363:SF44">
    <property type="entry name" value="AGA OPERON TRANSCRIPTIONAL REPRESSOR-RELATED"/>
    <property type="match status" value="1"/>
</dbReference>
<sequence>MVGPETTEMEQRQRLRKSDRQEQILQELKLRPHVRISDMARRFAVSSETIRRDMDELDRDGRLAREHGGASAPSFGQQPGFGERSKARISERETIGRTAASLVEDGQRIMIDSGSTTFQMARFLAHSGTRCTVVTNSLEIALVLGTSKGIDVFQCPGRFMPSEAATTGVDTVDYLNGFQVDACFIGASALNADGIQESVPGFAAVKTTMIRRAKKAHLLIDSQKFDLPGFRQVGALDRLETLIVDQSPGGALAADLDAANVEVLVASSNT</sequence>
<dbReference type="AlphaFoldDB" id="A0A0P1FSH8"/>
<keyword evidence="2" id="KW-0238">DNA-binding</keyword>
<dbReference type="Proteomes" id="UP000051086">
    <property type="component" value="Unassembled WGS sequence"/>
</dbReference>
<dbReference type="InterPro" id="IPR001034">
    <property type="entry name" value="DeoR_HTH"/>
</dbReference>
<accession>A0A0P1FSH8</accession>
<feature type="compositionally biased region" description="Basic and acidic residues" evidence="4">
    <location>
        <begin position="83"/>
        <end position="93"/>
    </location>
</feature>
<dbReference type="Proteomes" id="UP000051887">
    <property type="component" value="Unassembled WGS sequence"/>
</dbReference>
<gene>
    <name evidence="7" type="primary">glcR</name>
    <name evidence="6" type="ORF">TL5118_02799</name>
    <name evidence="7" type="ORF">TL5120_01158</name>
</gene>
<dbReference type="EMBL" id="CYSC01000020">
    <property type="protein sequence ID" value="CUH71372.1"/>
    <property type="molecule type" value="Genomic_DNA"/>
</dbReference>
<name>A0A0P1FSH8_9RHOB</name>
<protein>
    <submittedName>
        <fullName evidence="7">HTH-type transcriptional repressor GlcR</fullName>
    </submittedName>
</protein>
<keyword evidence="8" id="KW-1185">Reference proteome</keyword>
<feature type="region of interest" description="Disordered" evidence="4">
    <location>
        <begin position="65"/>
        <end position="93"/>
    </location>
</feature>
<dbReference type="InterPro" id="IPR036388">
    <property type="entry name" value="WH-like_DNA-bd_sf"/>
</dbReference>
<dbReference type="Pfam" id="PF08220">
    <property type="entry name" value="HTH_DeoR"/>
    <property type="match status" value="1"/>
</dbReference>
<evidence type="ECO:0000256" key="1">
    <source>
        <dbReference type="ARBA" id="ARBA00023015"/>
    </source>
</evidence>
<feature type="region of interest" description="Disordered" evidence="4">
    <location>
        <begin position="1"/>
        <end position="22"/>
    </location>
</feature>
<evidence type="ECO:0000313" key="8">
    <source>
        <dbReference type="Proteomes" id="UP000051086"/>
    </source>
</evidence>
<dbReference type="PROSITE" id="PS51000">
    <property type="entry name" value="HTH_DEOR_2"/>
    <property type="match status" value="1"/>
</dbReference>
<dbReference type="Gene3D" id="3.40.50.1360">
    <property type="match status" value="1"/>
</dbReference>
<dbReference type="RefSeq" id="WP_242601781.1">
    <property type="nucleotide sequence ID" value="NZ_CYSB01000036.1"/>
</dbReference>
<dbReference type="PANTHER" id="PTHR30363">
    <property type="entry name" value="HTH-TYPE TRANSCRIPTIONAL REGULATOR SRLR-RELATED"/>
    <property type="match status" value="1"/>
</dbReference>
<keyword evidence="1" id="KW-0805">Transcription regulation</keyword>
<evidence type="ECO:0000256" key="4">
    <source>
        <dbReference type="SAM" id="MobiDB-lite"/>
    </source>
</evidence>
<proteinExistence type="predicted"/>
<dbReference type="GO" id="GO:0003677">
    <property type="term" value="F:DNA binding"/>
    <property type="evidence" value="ECO:0007669"/>
    <property type="project" value="UniProtKB-KW"/>
</dbReference>
<evidence type="ECO:0000313" key="7">
    <source>
        <dbReference type="EMBL" id="CUH71372.1"/>
    </source>
</evidence>
<organism evidence="7 9">
    <name type="scientific">Thalassovita autumnalis</name>
    <dbReference type="NCBI Taxonomy" id="2072972"/>
    <lineage>
        <taxon>Bacteria</taxon>
        <taxon>Pseudomonadati</taxon>
        <taxon>Pseudomonadota</taxon>
        <taxon>Alphaproteobacteria</taxon>
        <taxon>Rhodobacterales</taxon>
        <taxon>Roseobacteraceae</taxon>
        <taxon>Thalassovita</taxon>
    </lineage>
</organism>
<dbReference type="InterPro" id="IPR014036">
    <property type="entry name" value="DeoR-like_C"/>
</dbReference>
<dbReference type="PROSITE" id="PS00894">
    <property type="entry name" value="HTH_DEOR_1"/>
    <property type="match status" value="1"/>
</dbReference>
<reference evidence="6 8" key="2">
    <citation type="submission" date="2015-09" db="EMBL/GenBank/DDBJ databases">
        <authorList>
            <person name="Rodrigo-Torres L."/>
            <person name="Arahal D.R."/>
        </authorList>
    </citation>
    <scope>NUCLEOTIDE SEQUENCE [LARGE SCALE GENOMIC DNA]</scope>
    <source>
        <strain evidence="6 8">CECT 5118</strain>
    </source>
</reference>
<dbReference type="SMART" id="SM00420">
    <property type="entry name" value="HTH_DEOR"/>
    <property type="match status" value="1"/>
</dbReference>
<evidence type="ECO:0000313" key="9">
    <source>
        <dbReference type="Proteomes" id="UP000051887"/>
    </source>
</evidence>
<dbReference type="Pfam" id="PF00455">
    <property type="entry name" value="DeoRC"/>
    <property type="match status" value="1"/>
</dbReference>
<dbReference type="SMART" id="SM01134">
    <property type="entry name" value="DeoRC"/>
    <property type="match status" value="1"/>
</dbReference>
<dbReference type="InterPro" id="IPR036390">
    <property type="entry name" value="WH_DNA-bd_sf"/>
</dbReference>
<dbReference type="SUPFAM" id="SSF46785">
    <property type="entry name" value="Winged helix' DNA-binding domain"/>
    <property type="match status" value="1"/>
</dbReference>
<dbReference type="Gene3D" id="1.10.10.10">
    <property type="entry name" value="Winged helix-like DNA-binding domain superfamily/Winged helix DNA-binding domain"/>
    <property type="match status" value="1"/>
</dbReference>
<dbReference type="InterPro" id="IPR050313">
    <property type="entry name" value="Carb_Metab_HTH_regulators"/>
</dbReference>
<dbReference type="InterPro" id="IPR037171">
    <property type="entry name" value="NagB/RpiA_transferase-like"/>
</dbReference>
<dbReference type="PRINTS" id="PR00037">
    <property type="entry name" value="HTHLACR"/>
</dbReference>
<keyword evidence="3" id="KW-0804">Transcription</keyword>
<reference evidence="7 9" key="1">
    <citation type="submission" date="2015-09" db="EMBL/GenBank/DDBJ databases">
        <authorList>
            <consortium name="Swine Surveillance"/>
        </authorList>
    </citation>
    <scope>NUCLEOTIDE SEQUENCE [LARGE SCALE GENOMIC DNA]</scope>
    <source>
        <strain evidence="7 9">5120</strain>
    </source>
</reference>
<dbReference type="GO" id="GO:0003700">
    <property type="term" value="F:DNA-binding transcription factor activity"/>
    <property type="evidence" value="ECO:0007669"/>
    <property type="project" value="InterPro"/>
</dbReference>